<gene>
    <name evidence="2" type="ORF">EVAR_18449_1</name>
</gene>
<evidence type="ECO:0000313" key="2">
    <source>
        <dbReference type="EMBL" id="GBP31910.1"/>
    </source>
</evidence>
<reference evidence="2 3" key="1">
    <citation type="journal article" date="2019" name="Commun. Biol.">
        <title>The bagworm genome reveals a unique fibroin gene that provides high tensile strength.</title>
        <authorList>
            <person name="Kono N."/>
            <person name="Nakamura H."/>
            <person name="Ohtoshi R."/>
            <person name="Tomita M."/>
            <person name="Numata K."/>
            <person name="Arakawa K."/>
        </authorList>
    </citation>
    <scope>NUCLEOTIDE SEQUENCE [LARGE SCALE GENOMIC DNA]</scope>
</reference>
<comment type="caution">
    <text evidence="2">The sequence shown here is derived from an EMBL/GenBank/DDBJ whole genome shotgun (WGS) entry which is preliminary data.</text>
</comment>
<keyword evidence="1" id="KW-0732">Signal</keyword>
<proteinExistence type="predicted"/>
<name>A0A4C1V090_EUMVA</name>
<evidence type="ECO:0000256" key="1">
    <source>
        <dbReference type="SAM" id="SignalP"/>
    </source>
</evidence>
<feature type="signal peptide" evidence="1">
    <location>
        <begin position="1"/>
        <end position="18"/>
    </location>
</feature>
<protein>
    <submittedName>
        <fullName evidence="2">Uncharacterized protein</fullName>
    </submittedName>
</protein>
<keyword evidence="3" id="KW-1185">Reference proteome</keyword>
<evidence type="ECO:0000313" key="3">
    <source>
        <dbReference type="Proteomes" id="UP000299102"/>
    </source>
</evidence>
<dbReference type="EMBL" id="BGZK01000253">
    <property type="protein sequence ID" value="GBP31910.1"/>
    <property type="molecule type" value="Genomic_DNA"/>
</dbReference>
<dbReference type="Proteomes" id="UP000299102">
    <property type="component" value="Unassembled WGS sequence"/>
</dbReference>
<dbReference type="AlphaFoldDB" id="A0A4C1V090"/>
<sequence length="94" mass="10452">MEIKCFFVLCLLLAGVTSSYLGGMMLSPEMLKMRSHLWYRGNDYMELDPTRYLISKSDGVLETGRASFIDEGGKGIVVSEDLHEEVLSSSALVI</sequence>
<accession>A0A4C1V090</accession>
<organism evidence="2 3">
    <name type="scientific">Eumeta variegata</name>
    <name type="common">Bagworm moth</name>
    <name type="synonym">Eumeta japonica</name>
    <dbReference type="NCBI Taxonomy" id="151549"/>
    <lineage>
        <taxon>Eukaryota</taxon>
        <taxon>Metazoa</taxon>
        <taxon>Ecdysozoa</taxon>
        <taxon>Arthropoda</taxon>
        <taxon>Hexapoda</taxon>
        <taxon>Insecta</taxon>
        <taxon>Pterygota</taxon>
        <taxon>Neoptera</taxon>
        <taxon>Endopterygota</taxon>
        <taxon>Lepidoptera</taxon>
        <taxon>Glossata</taxon>
        <taxon>Ditrysia</taxon>
        <taxon>Tineoidea</taxon>
        <taxon>Psychidae</taxon>
        <taxon>Oiketicinae</taxon>
        <taxon>Eumeta</taxon>
    </lineage>
</organism>
<feature type="chain" id="PRO_5020036043" evidence="1">
    <location>
        <begin position="19"/>
        <end position="94"/>
    </location>
</feature>